<organism evidence="2 3">
    <name type="scientific">Posidoniimonas corsicana</name>
    <dbReference type="NCBI Taxonomy" id="1938618"/>
    <lineage>
        <taxon>Bacteria</taxon>
        <taxon>Pseudomonadati</taxon>
        <taxon>Planctomycetota</taxon>
        <taxon>Planctomycetia</taxon>
        <taxon>Pirellulales</taxon>
        <taxon>Lacipirellulaceae</taxon>
        <taxon>Posidoniimonas</taxon>
    </lineage>
</organism>
<evidence type="ECO:0000313" key="2">
    <source>
        <dbReference type="EMBL" id="TWT31021.1"/>
    </source>
</evidence>
<dbReference type="SUPFAM" id="SSF53474">
    <property type="entry name" value="alpha/beta-Hydrolases"/>
    <property type="match status" value="1"/>
</dbReference>
<gene>
    <name evidence="2" type="ORF">KOR34_43950</name>
</gene>
<dbReference type="InterPro" id="IPR009199">
    <property type="entry name" value="PhoPQ-act_pathogen-rel_PqaA"/>
</dbReference>
<keyword evidence="3" id="KW-1185">Reference proteome</keyword>
<dbReference type="PANTHER" id="PTHR31497:SF0">
    <property type="entry name" value="AUTOCRINE PROLIFERATION REPRESSOR PROTEIN A"/>
    <property type="match status" value="1"/>
</dbReference>
<feature type="signal peptide" evidence="1">
    <location>
        <begin position="1"/>
        <end position="30"/>
    </location>
</feature>
<protein>
    <submittedName>
        <fullName evidence="2">PhoPQ-activated pathogenicity-related protein</fullName>
    </submittedName>
</protein>
<dbReference type="Proteomes" id="UP000316714">
    <property type="component" value="Unassembled WGS sequence"/>
</dbReference>
<name>A0A5C5UXJ3_9BACT</name>
<evidence type="ECO:0000313" key="3">
    <source>
        <dbReference type="Proteomes" id="UP000316714"/>
    </source>
</evidence>
<dbReference type="Gene3D" id="3.40.50.1820">
    <property type="entry name" value="alpha/beta hydrolase"/>
    <property type="match status" value="1"/>
</dbReference>
<dbReference type="RefSeq" id="WP_146568196.1">
    <property type="nucleotide sequence ID" value="NZ_SIHJ01000004.1"/>
</dbReference>
<dbReference type="PIRSF" id="PIRSF014728">
    <property type="entry name" value="PqaA"/>
    <property type="match status" value="1"/>
</dbReference>
<accession>A0A5C5UXJ3</accession>
<keyword evidence="1" id="KW-0732">Signal</keyword>
<evidence type="ECO:0000256" key="1">
    <source>
        <dbReference type="SAM" id="SignalP"/>
    </source>
</evidence>
<feature type="chain" id="PRO_5023035848" evidence="1">
    <location>
        <begin position="31"/>
        <end position="474"/>
    </location>
</feature>
<dbReference type="PANTHER" id="PTHR31497">
    <property type="entry name" value="AUTOCRINE PROLIFERATION REPRESSOR PROTEIN A"/>
    <property type="match status" value="1"/>
</dbReference>
<comment type="caution">
    <text evidence="2">The sequence shown here is derived from an EMBL/GenBank/DDBJ whole genome shotgun (WGS) entry which is preliminary data.</text>
</comment>
<proteinExistence type="predicted"/>
<dbReference type="InterPro" id="IPR029058">
    <property type="entry name" value="AB_hydrolase_fold"/>
</dbReference>
<reference evidence="2 3" key="1">
    <citation type="submission" date="2019-02" db="EMBL/GenBank/DDBJ databases">
        <title>Deep-cultivation of Planctomycetes and their phenomic and genomic characterization uncovers novel biology.</title>
        <authorList>
            <person name="Wiegand S."/>
            <person name="Jogler M."/>
            <person name="Boedeker C."/>
            <person name="Pinto D."/>
            <person name="Vollmers J."/>
            <person name="Rivas-Marin E."/>
            <person name="Kohn T."/>
            <person name="Peeters S.H."/>
            <person name="Heuer A."/>
            <person name="Rast P."/>
            <person name="Oberbeckmann S."/>
            <person name="Bunk B."/>
            <person name="Jeske O."/>
            <person name="Meyerdierks A."/>
            <person name="Storesund J.E."/>
            <person name="Kallscheuer N."/>
            <person name="Luecker S."/>
            <person name="Lage O.M."/>
            <person name="Pohl T."/>
            <person name="Merkel B.J."/>
            <person name="Hornburger P."/>
            <person name="Mueller R.-W."/>
            <person name="Bruemmer F."/>
            <person name="Labrenz M."/>
            <person name="Spormann A.M."/>
            <person name="Op Den Camp H."/>
            <person name="Overmann J."/>
            <person name="Amann R."/>
            <person name="Jetten M.S.M."/>
            <person name="Mascher T."/>
            <person name="Medema M.H."/>
            <person name="Devos D.P."/>
            <person name="Kaster A.-K."/>
            <person name="Ovreas L."/>
            <person name="Rohde M."/>
            <person name="Galperin M.Y."/>
            <person name="Jogler C."/>
        </authorList>
    </citation>
    <scope>NUCLEOTIDE SEQUENCE [LARGE SCALE GENOMIC DNA]</scope>
    <source>
        <strain evidence="2 3">KOR34</strain>
    </source>
</reference>
<dbReference type="AlphaFoldDB" id="A0A5C5UXJ3"/>
<dbReference type="Pfam" id="PF10142">
    <property type="entry name" value="PhoPQ_related"/>
    <property type="match status" value="1"/>
</dbReference>
<dbReference type="OrthoDB" id="8950502at2"/>
<sequence length="474" mass="52084" precursor="true">MTYTTLRTARWAAASLAAALSALPPQAAWAEPAMTTAAPTTARQTTALDRYVELPDPEYGWRLVERNEHAAGVELIAELTSQAWRSPDEVSQSVWKHAMTIVIPRGADPKTAMLFISGGRNGGELPDGASGHTRTVALATGSIVVELGMVPNQPLEIGGDGVPRTEDGLLARSWNKYLETKDPTWIAQLPMAKSAVRAMDAVQEILQQEAPELPVERFVVAGASKRGWTTWLTAAVDPRVAAIAPIVIDVLNVDESMRRHHAAYGGWSPALRDYEEQGLAGLFLEDRGREILSLVDPYEYRDRFTMPKCVINATGDEFFLPDSSEFYFDDLPGEKHLCYVPNAGHSLKGSNALDTLVAFHHSVVHGVERPSIDWRRDADGQVCVSCSAEPKRLTLFQAENPDARDFRKPVICDAYQPQPLEVDDNRQAFVELDAPGKGWRASFVQAEFDIGAPTPLRVTTPVWVTPDTLPHAEE</sequence>
<dbReference type="EMBL" id="SIHJ01000004">
    <property type="protein sequence ID" value="TWT31021.1"/>
    <property type="molecule type" value="Genomic_DNA"/>
</dbReference>